<reference evidence="2 3" key="1">
    <citation type="submission" date="2020-04" db="EMBL/GenBank/DDBJ databases">
        <title>Ramlibacter sp. G-1-2-2 isolated from soil.</title>
        <authorList>
            <person name="Dahal R.H."/>
        </authorList>
    </citation>
    <scope>NUCLEOTIDE SEQUENCE [LARGE SCALE GENOMIC DNA]</scope>
    <source>
        <strain evidence="2 3">G-1-2-2</strain>
    </source>
</reference>
<dbReference type="RefSeq" id="WP_169421494.1">
    <property type="nucleotide sequence ID" value="NZ_JABBFX010000003.1"/>
</dbReference>
<dbReference type="AlphaFoldDB" id="A0A848HHP0"/>
<organism evidence="2 3">
    <name type="scientific">Ramlibacter agri</name>
    <dbReference type="NCBI Taxonomy" id="2728837"/>
    <lineage>
        <taxon>Bacteria</taxon>
        <taxon>Pseudomonadati</taxon>
        <taxon>Pseudomonadota</taxon>
        <taxon>Betaproteobacteria</taxon>
        <taxon>Burkholderiales</taxon>
        <taxon>Comamonadaceae</taxon>
        <taxon>Ramlibacter</taxon>
    </lineage>
</organism>
<sequence length="248" mass="26951">MKSTLRNYATAAALLIPVAGAFVAQPASAQERAYVAQPAIRSMALNSNAGLRPGATLRLQMYATPGARWSSVTLADGVRVALRERSPGNYTGAYTVRRGDRIDPTSQMMARAGYRERVVTSSIDFPPSFQALAMGGPPATMAPNIERFVMAPHGRLEPGRELRFRLVGAPGGDAWLDIPGVIRGVDLQETRPGVYEGSYTIRRRDDMDAFDRAVATLQSGRERATARVEIRGGEFGYGYGRGGEDWNR</sequence>
<proteinExistence type="predicted"/>
<name>A0A848HHP0_9BURK</name>
<accession>A0A848HHP0</accession>
<comment type="caution">
    <text evidence="2">The sequence shown here is derived from an EMBL/GenBank/DDBJ whole genome shotgun (WGS) entry which is preliminary data.</text>
</comment>
<keyword evidence="1" id="KW-0732">Signal</keyword>
<feature type="signal peptide" evidence="1">
    <location>
        <begin position="1"/>
        <end position="29"/>
    </location>
</feature>
<protein>
    <submittedName>
        <fullName evidence="2">Uncharacterized protein</fullName>
    </submittedName>
</protein>
<evidence type="ECO:0000313" key="2">
    <source>
        <dbReference type="EMBL" id="NML47208.1"/>
    </source>
</evidence>
<gene>
    <name evidence="2" type="ORF">HHL11_25905</name>
</gene>
<evidence type="ECO:0000313" key="3">
    <source>
        <dbReference type="Proteomes" id="UP000541185"/>
    </source>
</evidence>
<dbReference type="Proteomes" id="UP000541185">
    <property type="component" value="Unassembled WGS sequence"/>
</dbReference>
<feature type="chain" id="PRO_5032566920" evidence="1">
    <location>
        <begin position="30"/>
        <end position="248"/>
    </location>
</feature>
<evidence type="ECO:0000256" key="1">
    <source>
        <dbReference type="SAM" id="SignalP"/>
    </source>
</evidence>
<dbReference type="EMBL" id="JABBFX010000003">
    <property type="protein sequence ID" value="NML47208.1"/>
    <property type="molecule type" value="Genomic_DNA"/>
</dbReference>
<keyword evidence="3" id="KW-1185">Reference proteome</keyword>